<reference evidence="2" key="1">
    <citation type="submission" date="2016-08" db="EMBL/GenBank/DDBJ databases">
        <authorList>
            <person name="Tokovenko B."/>
            <person name="Kalinowski J."/>
        </authorList>
    </citation>
    <scope>NUCLEOTIDE SEQUENCE [LARGE SCALE GENOMIC DNA]</scope>
    <source>
        <strain evidence="2">UTMC102</strain>
    </source>
</reference>
<organism evidence="1 2">
    <name type="scientific">Nocardiopsis sinuspersici</name>
    <dbReference type="NCBI Taxonomy" id="501010"/>
    <lineage>
        <taxon>Bacteria</taxon>
        <taxon>Bacillati</taxon>
        <taxon>Actinomycetota</taxon>
        <taxon>Actinomycetes</taxon>
        <taxon>Streptosporangiales</taxon>
        <taxon>Nocardiopsidaceae</taxon>
        <taxon>Nocardiopsis</taxon>
    </lineage>
</organism>
<dbReference type="OrthoDB" id="3615644at2"/>
<accession>A0A1V3BWH4</accession>
<protein>
    <submittedName>
        <fullName evidence="1">Uncharacterized protein</fullName>
    </submittedName>
</protein>
<sequence length="156" mass="17337">MGESRCVHDLLPRQCGLCRPAPSGLAERVTVTPGGTVFHGTARCEALVERQRKALRLGLEAHDPRVVPLAQVLHDRPPCVHCFPDYAPEGTRLCWIRRDGVWYKGLLKRWSGRDAANLWEADVAYVADLALLDVVADQRSLLPREPGQEAPPLSTR</sequence>
<dbReference type="STRING" id="501010.NOSIN_02140"/>
<dbReference type="EMBL" id="MCOK01000001">
    <property type="protein sequence ID" value="OOC52778.1"/>
    <property type="molecule type" value="Genomic_DNA"/>
</dbReference>
<dbReference type="AlphaFoldDB" id="A0A1V3BWH4"/>
<comment type="caution">
    <text evidence="1">The sequence shown here is derived from an EMBL/GenBank/DDBJ whole genome shotgun (WGS) entry which is preliminary data.</text>
</comment>
<dbReference type="Proteomes" id="UP000189004">
    <property type="component" value="Unassembled WGS sequence"/>
</dbReference>
<keyword evidence="2" id="KW-1185">Reference proteome</keyword>
<evidence type="ECO:0000313" key="1">
    <source>
        <dbReference type="EMBL" id="OOC52778.1"/>
    </source>
</evidence>
<dbReference type="RefSeq" id="WP_077689123.1">
    <property type="nucleotide sequence ID" value="NZ_MCOK01000001.1"/>
</dbReference>
<evidence type="ECO:0000313" key="2">
    <source>
        <dbReference type="Proteomes" id="UP000189004"/>
    </source>
</evidence>
<proteinExistence type="predicted"/>
<name>A0A1V3BWH4_9ACTN</name>
<gene>
    <name evidence="1" type="ORF">NOSIN_02140</name>
</gene>